<reference evidence="2 3" key="1">
    <citation type="journal article" date="2018" name="Nat. Genet.">
        <title>The Rosa genome provides new insights in the design of modern roses.</title>
        <authorList>
            <person name="Bendahmane M."/>
        </authorList>
    </citation>
    <scope>NUCLEOTIDE SEQUENCE [LARGE SCALE GENOMIC DNA]</scope>
    <source>
        <strain evidence="3">cv. Old Blush</strain>
    </source>
</reference>
<dbReference type="Pfam" id="PF24758">
    <property type="entry name" value="LRR_At5g56370"/>
    <property type="match status" value="1"/>
</dbReference>
<dbReference type="SMART" id="SM00579">
    <property type="entry name" value="FBD"/>
    <property type="match status" value="1"/>
</dbReference>
<dbReference type="Gene3D" id="3.80.10.10">
    <property type="entry name" value="Ribonuclease Inhibitor"/>
    <property type="match status" value="1"/>
</dbReference>
<dbReference type="InterPro" id="IPR006566">
    <property type="entry name" value="FBD"/>
</dbReference>
<comment type="caution">
    <text evidence="2">The sequence shown here is derived from an EMBL/GenBank/DDBJ whole genome shotgun (WGS) entry which is preliminary data.</text>
</comment>
<dbReference type="Gramene" id="PRQ30783">
    <property type="protein sequence ID" value="PRQ30783"/>
    <property type="gene ID" value="RchiOBHm_Chr5g0028391"/>
</dbReference>
<dbReference type="AlphaFoldDB" id="A0A2P6Q9E0"/>
<feature type="domain" description="FBD" evidence="1">
    <location>
        <begin position="379"/>
        <end position="455"/>
    </location>
</feature>
<dbReference type="OrthoDB" id="1436850at2759"/>
<proteinExistence type="predicted"/>
<dbReference type="Pfam" id="PF00646">
    <property type="entry name" value="F-box"/>
    <property type="match status" value="1"/>
</dbReference>
<dbReference type="SUPFAM" id="SSF81383">
    <property type="entry name" value="F-box domain"/>
    <property type="match status" value="1"/>
</dbReference>
<evidence type="ECO:0000313" key="2">
    <source>
        <dbReference type="EMBL" id="PRQ30783.1"/>
    </source>
</evidence>
<dbReference type="InterPro" id="IPR032675">
    <property type="entry name" value="LRR_dom_sf"/>
</dbReference>
<dbReference type="STRING" id="74649.A0A2P6Q9E0"/>
<dbReference type="InterPro" id="IPR036047">
    <property type="entry name" value="F-box-like_dom_sf"/>
</dbReference>
<dbReference type="InterPro" id="IPR050232">
    <property type="entry name" value="FBL13/AtMIF1-like"/>
</dbReference>
<dbReference type="InterPro" id="IPR001810">
    <property type="entry name" value="F-box_dom"/>
</dbReference>
<dbReference type="SUPFAM" id="SSF52047">
    <property type="entry name" value="RNI-like"/>
    <property type="match status" value="1"/>
</dbReference>
<dbReference type="EMBL" id="PDCK01000043">
    <property type="protein sequence ID" value="PRQ30783.1"/>
    <property type="molecule type" value="Genomic_DNA"/>
</dbReference>
<keyword evidence="3" id="KW-1185">Reference proteome</keyword>
<dbReference type="Pfam" id="PF08387">
    <property type="entry name" value="FBD"/>
    <property type="match status" value="1"/>
</dbReference>
<dbReference type="OMA" id="VEGWICT"/>
<evidence type="ECO:0000313" key="3">
    <source>
        <dbReference type="Proteomes" id="UP000238479"/>
    </source>
</evidence>
<dbReference type="Proteomes" id="UP000238479">
    <property type="component" value="Chromosome 5"/>
</dbReference>
<dbReference type="PANTHER" id="PTHR31900:SF34">
    <property type="entry name" value="EMB|CAB62440.1-RELATED"/>
    <property type="match status" value="1"/>
</dbReference>
<dbReference type="CDD" id="cd22160">
    <property type="entry name" value="F-box_AtFBL13-like"/>
    <property type="match status" value="1"/>
</dbReference>
<dbReference type="InterPro" id="IPR055411">
    <property type="entry name" value="LRR_FXL15/At3g58940/PEG3-like"/>
</dbReference>
<sequence length="465" mass="53251">MDSQSKLEERVRDRISELPDLVLIHIVSFLETKYAVRTSILSTRWKGIWAFSPNLDFRDRFTKNKAGFVDFVDRVLIFRDTDIQKFRLECSNVGDFSHIYSWIRTAVRQNVVEVDLNFGSNRDQVYELPDSLFMCKSLEVLKVVSGCITFDPPSQRFPSLKVLDACLYHPNNDSMEKLFSCCPALEYLSIRATIGDEVLNFKVSAPELKTFKVDLFNAYKDENEYHSEDEDEAPECIDVYNFFINAPKLETIDIHTDILSNFFFENAASLMKANINLTVHDSSERRTFANCATALLAAVSNVKDLSLSAHCFKACYLPAFGNLSKLKLVFQDCHHLELLLPEFLIRSPKLESLIIDHFEYACGEHTNNCRWSQPKKVPNCLLSQLKTISLRGLRGAPDEMKMAKYLLMTGKVLETVTVSTTSDRDLLSVYATEKELQKTLCTFQKGSKTCVVKFVKDKVRRSLDY</sequence>
<organism evidence="2 3">
    <name type="scientific">Rosa chinensis</name>
    <name type="common">China rose</name>
    <dbReference type="NCBI Taxonomy" id="74649"/>
    <lineage>
        <taxon>Eukaryota</taxon>
        <taxon>Viridiplantae</taxon>
        <taxon>Streptophyta</taxon>
        <taxon>Embryophyta</taxon>
        <taxon>Tracheophyta</taxon>
        <taxon>Spermatophyta</taxon>
        <taxon>Magnoliopsida</taxon>
        <taxon>eudicotyledons</taxon>
        <taxon>Gunneridae</taxon>
        <taxon>Pentapetalae</taxon>
        <taxon>rosids</taxon>
        <taxon>fabids</taxon>
        <taxon>Rosales</taxon>
        <taxon>Rosaceae</taxon>
        <taxon>Rosoideae</taxon>
        <taxon>Rosoideae incertae sedis</taxon>
        <taxon>Rosa</taxon>
    </lineage>
</organism>
<dbReference type="InterPro" id="IPR053781">
    <property type="entry name" value="F-box_AtFBL13-like"/>
</dbReference>
<evidence type="ECO:0000259" key="1">
    <source>
        <dbReference type="SMART" id="SM00579"/>
    </source>
</evidence>
<protein>
    <submittedName>
        <fullName evidence="2">Putative F-box domain, FBD domain, leucine-rich repeat domain, L domain-containing protein</fullName>
    </submittedName>
</protein>
<gene>
    <name evidence="2" type="ORF">RchiOBHm_Chr5g0028391</name>
</gene>
<dbReference type="PANTHER" id="PTHR31900">
    <property type="entry name" value="F-BOX/RNI SUPERFAMILY PROTEIN-RELATED"/>
    <property type="match status" value="1"/>
</dbReference>
<name>A0A2P6Q9E0_ROSCH</name>
<accession>A0A2P6Q9E0</accession>